<dbReference type="EMBL" id="JAFBEV010000050">
    <property type="protein sequence ID" value="MBM7659230.1"/>
    <property type="molecule type" value="Genomic_DNA"/>
</dbReference>
<feature type="non-terminal residue" evidence="1">
    <location>
        <position position="1"/>
    </location>
</feature>
<proteinExistence type="predicted"/>
<evidence type="ECO:0000313" key="2">
    <source>
        <dbReference type="Proteomes" id="UP000823201"/>
    </source>
</evidence>
<reference evidence="1 2" key="1">
    <citation type="submission" date="2021-01" db="EMBL/GenBank/DDBJ databases">
        <title>Genomic Encyclopedia of Type Strains, Phase IV (KMG-IV): sequencing the most valuable type-strain genomes for metagenomic binning, comparative biology and taxonomic classification.</title>
        <authorList>
            <person name="Goeker M."/>
        </authorList>
    </citation>
    <scope>NUCLEOTIDE SEQUENCE [LARGE SCALE GENOMIC DNA]</scope>
    <source>
        <strain evidence="1 2">DSM 100968</strain>
    </source>
</reference>
<accession>A0ABS2QBT6</accession>
<comment type="caution">
    <text evidence="1">The sequence shown here is derived from an EMBL/GenBank/DDBJ whole genome shotgun (WGS) entry which is preliminary data.</text>
</comment>
<sequence length="45" mass="4676">SDKKDEFPTDAIGAQAISKARMNGEKSAEVIVGATNGCTEGLNHN</sequence>
<dbReference type="Proteomes" id="UP000823201">
    <property type="component" value="Unassembled WGS sequence"/>
</dbReference>
<evidence type="ECO:0000313" key="1">
    <source>
        <dbReference type="EMBL" id="MBM7659230.1"/>
    </source>
</evidence>
<keyword evidence="2" id="KW-1185">Reference proteome</keyword>
<protein>
    <submittedName>
        <fullName evidence="1">Uncharacterized protein</fullName>
    </submittedName>
</protein>
<name>A0ABS2QBT6_9BACL</name>
<gene>
    <name evidence="1" type="ORF">JOC27_002737</name>
</gene>
<organism evidence="1 2">
    <name type="scientific">Sporolactobacillus spathodeae</name>
    <dbReference type="NCBI Taxonomy" id="1465502"/>
    <lineage>
        <taxon>Bacteria</taxon>
        <taxon>Bacillati</taxon>
        <taxon>Bacillota</taxon>
        <taxon>Bacilli</taxon>
        <taxon>Bacillales</taxon>
        <taxon>Sporolactobacillaceae</taxon>
        <taxon>Sporolactobacillus</taxon>
    </lineage>
</organism>